<proteinExistence type="predicted"/>
<accession>A0A9N8HEN6</accession>
<organism evidence="2 3">
    <name type="scientific">Seminavis robusta</name>
    <dbReference type="NCBI Taxonomy" id="568900"/>
    <lineage>
        <taxon>Eukaryota</taxon>
        <taxon>Sar</taxon>
        <taxon>Stramenopiles</taxon>
        <taxon>Ochrophyta</taxon>
        <taxon>Bacillariophyta</taxon>
        <taxon>Bacillariophyceae</taxon>
        <taxon>Bacillariophycidae</taxon>
        <taxon>Naviculales</taxon>
        <taxon>Naviculaceae</taxon>
        <taxon>Seminavis</taxon>
    </lineage>
</organism>
<protein>
    <submittedName>
        <fullName evidence="2">Ankyrin repeat protein</fullName>
    </submittedName>
</protein>
<dbReference type="InterPro" id="IPR036770">
    <property type="entry name" value="Ankyrin_rpt-contain_sf"/>
</dbReference>
<dbReference type="EMBL" id="CAICTM010000311">
    <property type="protein sequence ID" value="CAB9507583.1"/>
    <property type="molecule type" value="Genomic_DNA"/>
</dbReference>
<feature type="chain" id="PRO_5040311753" evidence="1">
    <location>
        <begin position="22"/>
        <end position="495"/>
    </location>
</feature>
<dbReference type="InterPro" id="IPR052050">
    <property type="entry name" value="SecEffector_AnkRepeat"/>
</dbReference>
<dbReference type="AlphaFoldDB" id="A0A9N8HEN6"/>
<dbReference type="OrthoDB" id="63159at2759"/>
<dbReference type="SUPFAM" id="SSF140860">
    <property type="entry name" value="Pseudo ankyrin repeat-like"/>
    <property type="match status" value="1"/>
</dbReference>
<evidence type="ECO:0000256" key="1">
    <source>
        <dbReference type="SAM" id="SignalP"/>
    </source>
</evidence>
<dbReference type="InterPro" id="IPR002110">
    <property type="entry name" value="Ankyrin_rpt"/>
</dbReference>
<feature type="signal peptide" evidence="1">
    <location>
        <begin position="1"/>
        <end position="21"/>
    </location>
</feature>
<dbReference type="PANTHER" id="PTHR46586">
    <property type="entry name" value="ANKYRIN REPEAT-CONTAINING PROTEIN"/>
    <property type="match status" value="1"/>
</dbReference>
<name>A0A9N8HEN6_9STRA</name>
<sequence>MTSLAASTIALMSFILPLIRKKPKAPADEAVEETTPPPIDKLLRRKEIWVDEIFPFLGIGHYGYVAPVNKKMKEYYLEYCDSVKNPPLASYEFRSGEDGHLYGWEIRRPATSTSTFSSAVFYNVSCAEYWYQDKDGHNTMGDELAKLIASAGNVQVLKWADTKKGLVKWDEFDFDKAAKNGHFKVLKWANENRILIDSSFVYYGIVDGAAAGGHWELLKWCREIGYPWSESTCASAAGGGQMKILMWLRVNGCPWDSKTCAQAARNGHFEILKWSRENGCPWDSSTCREAARGGHFEILKWARENGCSWDSQMCRSAAEGGHLEILKWIRENDCPWNKGTCQGAADGGHLETIKWARENGCPWDDKTLWNVFHGAAEYGHIETLKWAFENGCYLDNCALEAAFITAIHLGQLECVKWLRENGCPWYEDSCWTAANWGHLDILRWARANGCAESDEDKKENDAYVLISRRSKTGGCQNAARKLATAAARARQLLRS</sequence>
<keyword evidence="1" id="KW-0732">Signal</keyword>
<comment type="caution">
    <text evidence="2">The sequence shown here is derived from an EMBL/GenBank/DDBJ whole genome shotgun (WGS) entry which is preliminary data.</text>
</comment>
<keyword evidence="3" id="KW-1185">Reference proteome</keyword>
<dbReference type="Pfam" id="PF12796">
    <property type="entry name" value="Ank_2"/>
    <property type="match status" value="1"/>
</dbReference>
<gene>
    <name evidence="2" type="ORF">SEMRO_312_G114550.1</name>
</gene>
<evidence type="ECO:0000313" key="3">
    <source>
        <dbReference type="Proteomes" id="UP001153069"/>
    </source>
</evidence>
<dbReference type="Gene3D" id="1.25.40.20">
    <property type="entry name" value="Ankyrin repeat-containing domain"/>
    <property type="match status" value="1"/>
</dbReference>
<dbReference type="SUPFAM" id="SSF48403">
    <property type="entry name" value="Ankyrin repeat"/>
    <property type="match status" value="1"/>
</dbReference>
<reference evidence="2" key="1">
    <citation type="submission" date="2020-06" db="EMBL/GenBank/DDBJ databases">
        <authorList>
            <consortium name="Plant Systems Biology data submission"/>
        </authorList>
    </citation>
    <scope>NUCLEOTIDE SEQUENCE</scope>
    <source>
        <strain evidence="2">D6</strain>
    </source>
</reference>
<evidence type="ECO:0000313" key="2">
    <source>
        <dbReference type="EMBL" id="CAB9507583.1"/>
    </source>
</evidence>
<dbReference type="Proteomes" id="UP001153069">
    <property type="component" value="Unassembled WGS sequence"/>
</dbReference>
<dbReference type="PANTHER" id="PTHR46586:SF3">
    <property type="entry name" value="ANKYRIN REPEAT-CONTAINING PROTEIN"/>
    <property type="match status" value="1"/>
</dbReference>